<dbReference type="PANTHER" id="PTHR43346">
    <property type="entry name" value="LIGAND BINDING DOMAIN PROTEIN, PUTATIVE (AFU_ORTHOLOGUE AFUA_6G14370)-RELATED"/>
    <property type="match status" value="1"/>
</dbReference>
<reference evidence="3 4" key="1">
    <citation type="submission" date="2020-11" db="EMBL/GenBank/DDBJ databases">
        <title>Draft genome sequencing of a Lachnospiraceae strain isolated from anoxic soil subjected to BSD treatment.</title>
        <authorList>
            <person name="Uek A."/>
            <person name="Tonouchi A."/>
        </authorList>
    </citation>
    <scope>NUCLEOTIDE SEQUENCE [LARGE SCALE GENOMIC DNA]</scope>
    <source>
        <strain evidence="3 4">TB5</strain>
    </source>
</reference>
<dbReference type="Pfam" id="PF07883">
    <property type="entry name" value="Cupin_2"/>
    <property type="match status" value="1"/>
</dbReference>
<dbReference type="Gene3D" id="2.60.120.10">
    <property type="entry name" value="Jelly Rolls"/>
    <property type="match status" value="1"/>
</dbReference>
<dbReference type="InterPro" id="IPR011051">
    <property type="entry name" value="RmlC_Cupin_sf"/>
</dbReference>
<sequence>MKNDYRRSTPPYSFDPSMYNPNNYSYDTAYLSYGNNSGYDSDNSNHYLSPYEMDQNKRNQTSQDDENENMELMDYGPDALVININEASKQNDTFRTALWTGNHLQVTLMSIDVGDDIGLEIHPKTEQFIRIEEGEGIVQMGNQKDRLTFMRKVSDDDAFIVPAGVWHNLTNTGDIPLKLYSIYAPPQHPHGTVHETKEDARESK</sequence>
<dbReference type="AlphaFoldDB" id="A0A7R7EIM8"/>
<name>A0A7R7EIM8_9FIRM</name>
<feature type="region of interest" description="Disordered" evidence="1">
    <location>
        <begin position="41"/>
        <end position="65"/>
    </location>
</feature>
<evidence type="ECO:0000313" key="3">
    <source>
        <dbReference type="EMBL" id="BCN29386.1"/>
    </source>
</evidence>
<dbReference type="PANTHER" id="PTHR43346:SF1">
    <property type="entry name" value="QUERCETIN 2,3-DIOXYGENASE-RELATED"/>
    <property type="match status" value="1"/>
</dbReference>
<dbReference type="CDD" id="cd02223">
    <property type="entry name" value="cupin_Bh2720-like"/>
    <property type="match status" value="1"/>
</dbReference>
<dbReference type="SUPFAM" id="SSF51182">
    <property type="entry name" value="RmlC-like cupins"/>
    <property type="match status" value="1"/>
</dbReference>
<keyword evidence="4" id="KW-1185">Reference proteome</keyword>
<dbReference type="InterPro" id="IPR013096">
    <property type="entry name" value="Cupin_2"/>
</dbReference>
<feature type="domain" description="Cupin type-2" evidence="2">
    <location>
        <begin position="108"/>
        <end position="183"/>
    </location>
</feature>
<evidence type="ECO:0000256" key="1">
    <source>
        <dbReference type="SAM" id="MobiDB-lite"/>
    </source>
</evidence>
<gene>
    <name evidence="3" type="ORF">bsdtb5_06810</name>
</gene>
<dbReference type="InterPro" id="IPR052538">
    <property type="entry name" value="Flavonoid_dioxygenase-like"/>
</dbReference>
<dbReference type="Proteomes" id="UP000595897">
    <property type="component" value="Chromosome"/>
</dbReference>
<evidence type="ECO:0000313" key="4">
    <source>
        <dbReference type="Proteomes" id="UP000595897"/>
    </source>
</evidence>
<dbReference type="KEGG" id="ahb:bsdtb5_06810"/>
<accession>A0A7R7EIM8</accession>
<dbReference type="EMBL" id="AP024169">
    <property type="protein sequence ID" value="BCN29386.1"/>
    <property type="molecule type" value="Genomic_DNA"/>
</dbReference>
<organism evidence="3 4">
    <name type="scientific">Anaeromicropila herbilytica</name>
    <dbReference type="NCBI Taxonomy" id="2785025"/>
    <lineage>
        <taxon>Bacteria</taxon>
        <taxon>Bacillati</taxon>
        <taxon>Bacillota</taxon>
        <taxon>Clostridia</taxon>
        <taxon>Lachnospirales</taxon>
        <taxon>Lachnospiraceae</taxon>
        <taxon>Anaeromicropila</taxon>
    </lineage>
</organism>
<proteinExistence type="predicted"/>
<dbReference type="InterPro" id="IPR014710">
    <property type="entry name" value="RmlC-like_jellyroll"/>
</dbReference>
<protein>
    <submittedName>
        <fullName evidence="3">Cupin</fullName>
    </submittedName>
</protein>
<feature type="region of interest" description="Disordered" evidence="1">
    <location>
        <begin position="1"/>
        <end position="20"/>
    </location>
</feature>
<evidence type="ECO:0000259" key="2">
    <source>
        <dbReference type="Pfam" id="PF07883"/>
    </source>
</evidence>